<dbReference type="EMBL" id="JARKIF010000004">
    <property type="protein sequence ID" value="KAJ7641424.1"/>
    <property type="molecule type" value="Genomic_DNA"/>
</dbReference>
<feature type="signal peptide" evidence="2">
    <location>
        <begin position="1"/>
        <end position="25"/>
    </location>
</feature>
<keyword evidence="2" id="KW-0732">Signal</keyword>
<organism evidence="3 4">
    <name type="scientific">Roridomyces roridus</name>
    <dbReference type="NCBI Taxonomy" id="1738132"/>
    <lineage>
        <taxon>Eukaryota</taxon>
        <taxon>Fungi</taxon>
        <taxon>Dikarya</taxon>
        <taxon>Basidiomycota</taxon>
        <taxon>Agaricomycotina</taxon>
        <taxon>Agaricomycetes</taxon>
        <taxon>Agaricomycetidae</taxon>
        <taxon>Agaricales</taxon>
        <taxon>Marasmiineae</taxon>
        <taxon>Mycenaceae</taxon>
        <taxon>Roridomyces</taxon>
    </lineage>
</organism>
<feature type="compositionally biased region" description="Polar residues" evidence="1">
    <location>
        <begin position="54"/>
        <end position="66"/>
    </location>
</feature>
<protein>
    <recommendedName>
        <fullName evidence="5">Secreted protein</fullName>
    </recommendedName>
</protein>
<dbReference type="Proteomes" id="UP001221142">
    <property type="component" value="Unassembled WGS sequence"/>
</dbReference>
<evidence type="ECO:0000313" key="4">
    <source>
        <dbReference type="Proteomes" id="UP001221142"/>
    </source>
</evidence>
<evidence type="ECO:0008006" key="5">
    <source>
        <dbReference type="Google" id="ProtNLM"/>
    </source>
</evidence>
<evidence type="ECO:0000313" key="3">
    <source>
        <dbReference type="EMBL" id="KAJ7641424.1"/>
    </source>
</evidence>
<proteinExistence type="predicted"/>
<feature type="chain" id="PRO_5042122912" description="Secreted protein" evidence="2">
    <location>
        <begin position="26"/>
        <end position="97"/>
    </location>
</feature>
<evidence type="ECO:0000256" key="2">
    <source>
        <dbReference type="SAM" id="SignalP"/>
    </source>
</evidence>
<dbReference type="AlphaFoldDB" id="A0AAD7C7S9"/>
<reference evidence="3" key="1">
    <citation type="submission" date="2023-03" db="EMBL/GenBank/DDBJ databases">
        <title>Massive genome expansion in bonnet fungi (Mycena s.s.) driven by repeated elements and novel gene families across ecological guilds.</title>
        <authorList>
            <consortium name="Lawrence Berkeley National Laboratory"/>
            <person name="Harder C.B."/>
            <person name="Miyauchi S."/>
            <person name="Viragh M."/>
            <person name="Kuo A."/>
            <person name="Thoen E."/>
            <person name="Andreopoulos B."/>
            <person name="Lu D."/>
            <person name="Skrede I."/>
            <person name="Drula E."/>
            <person name="Henrissat B."/>
            <person name="Morin E."/>
            <person name="Kohler A."/>
            <person name="Barry K."/>
            <person name="LaButti K."/>
            <person name="Morin E."/>
            <person name="Salamov A."/>
            <person name="Lipzen A."/>
            <person name="Mereny Z."/>
            <person name="Hegedus B."/>
            <person name="Baldrian P."/>
            <person name="Stursova M."/>
            <person name="Weitz H."/>
            <person name="Taylor A."/>
            <person name="Grigoriev I.V."/>
            <person name="Nagy L.G."/>
            <person name="Martin F."/>
            <person name="Kauserud H."/>
        </authorList>
    </citation>
    <scope>NUCLEOTIDE SEQUENCE</scope>
    <source>
        <strain evidence="3">9284</strain>
    </source>
</reference>
<sequence>MPLLPTLSLLLSALFSYFVPPQACTLTTRRLPQRRFPQRPSIFPQARLIKHPPSATNAPRNCQNHPARSKPASIFTPRRTHPSVPGHVIAHDTVTQF</sequence>
<gene>
    <name evidence="3" type="ORF">FB45DRAFT_900185</name>
</gene>
<name>A0AAD7C7S9_9AGAR</name>
<feature type="region of interest" description="Disordered" evidence="1">
    <location>
        <begin position="51"/>
        <end position="87"/>
    </location>
</feature>
<keyword evidence="4" id="KW-1185">Reference proteome</keyword>
<comment type="caution">
    <text evidence="3">The sequence shown here is derived from an EMBL/GenBank/DDBJ whole genome shotgun (WGS) entry which is preliminary data.</text>
</comment>
<evidence type="ECO:0000256" key="1">
    <source>
        <dbReference type="SAM" id="MobiDB-lite"/>
    </source>
</evidence>
<accession>A0AAD7C7S9</accession>